<name>A0ABN0B661_9STRE</name>
<sequence>MVLFTGSTVEEAIQTGLKELGIPRMKAHIKVVSREKKGFFGLFGKKPAQVDIEAISETTVVKANQQAVKGVPKEVNAKNEPVKTVSEATVDLGHVVEAIKKNRGRRTRDL</sequence>
<dbReference type="PANTHER" id="PTHR35800:SF1">
    <property type="entry name" value="RNA-BINDING PROTEIN KHPB"/>
    <property type="match status" value="1"/>
</dbReference>
<accession>A0ABN0B661</accession>
<dbReference type="InterPro" id="IPR039247">
    <property type="entry name" value="KhpB"/>
</dbReference>
<reference evidence="2" key="1">
    <citation type="submission" date="2010-09" db="EMBL/GenBank/DDBJ databases">
        <authorList>
            <person name="Daugherty S.C."/>
            <person name="Kilian M."/>
            <person name="Tettelin H."/>
        </authorList>
    </citation>
    <scope>NUCLEOTIDE SEQUENCE [LARGE SCALE GENOMIC DNA]</scope>
    <source>
        <strain evidence="2">SK1302</strain>
    </source>
</reference>
<dbReference type="InterPro" id="IPR038247">
    <property type="entry name" value="Jag_N_dom_sf"/>
</dbReference>
<dbReference type="EMBL" id="AEDY01000032">
    <property type="protein sequence ID" value="EFO54749.1"/>
    <property type="molecule type" value="Genomic_DNA"/>
</dbReference>
<proteinExistence type="predicted"/>
<gene>
    <name evidence="2" type="ORF">SIN_0389</name>
</gene>
<feature type="domain" description="RNA-binding protein KhpB N-terminal" evidence="1">
    <location>
        <begin position="3"/>
        <end position="55"/>
    </location>
</feature>
<dbReference type="Gene3D" id="3.30.30.80">
    <property type="entry name" value="probable RNA-binding protein from clostridium symbiosum atcc 14940"/>
    <property type="match status" value="1"/>
</dbReference>
<dbReference type="InterPro" id="IPR032782">
    <property type="entry name" value="KhpB_N"/>
</dbReference>
<evidence type="ECO:0000259" key="1">
    <source>
        <dbReference type="SMART" id="SM01245"/>
    </source>
</evidence>
<comment type="caution">
    <text evidence="2">The sequence shown here is derived from an EMBL/GenBank/DDBJ whole genome shotgun (WGS) entry which is preliminary data.</text>
</comment>
<dbReference type="SMART" id="SM01245">
    <property type="entry name" value="Jag_N"/>
    <property type="match status" value="1"/>
</dbReference>
<dbReference type="PANTHER" id="PTHR35800">
    <property type="entry name" value="PROTEIN JAG"/>
    <property type="match status" value="1"/>
</dbReference>
<protein>
    <submittedName>
        <fullName evidence="2">Jag protein</fullName>
    </submittedName>
</protein>
<organism evidence="2">
    <name type="scientific">Streptococcus infantis SK1302</name>
    <dbReference type="NCBI Taxonomy" id="871237"/>
    <lineage>
        <taxon>Bacteria</taxon>
        <taxon>Bacillati</taxon>
        <taxon>Bacillota</taxon>
        <taxon>Bacilli</taxon>
        <taxon>Lactobacillales</taxon>
        <taxon>Streptococcaceae</taxon>
        <taxon>Streptococcus</taxon>
    </lineage>
</organism>
<dbReference type="Pfam" id="PF14804">
    <property type="entry name" value="Jag_N"/>
    <property type="match status" value="1"/>
</dbReference>
<evidence type="ECO:0000313" key="2">
    <source>
        <dbReference type="EMBL" id="EFO54749.1"/>
    </source>
</evidence>